<feature type="transmembrane region" description="Helical" evidence="1">
    <location>
        <begin position="48"/>
        <end position="70"/>
    </location>
</feature>
<gene>
    <name evidence="2" type="ORF">ACFFF7_02215</name>
</gene>
<evidence type="ECO:0000256" key="1">
    <source>
        <dbReference type="SAM" id="Phobius"/>
    </source>
</evidence>
<sequence length="94" mass="10373">MKRPKKSANPAAEGLKSLMLDQNSSLHFADFSEISETMMNGYARFVRLGMPGHTVALAMLGATVNLYRMFELDEELPDLLRGLATRIEQDGAAN</sequence>
<keyword evidence="1" id="KW-1133">Transmembrane helix</keyword>
<comment type="caution">
    <text evidence="2">The sequence shown here is derived from an EMBL/GenBank/DDBJ whole genome shotgun (WGS) entry which is preliminary data.</text>
</comment>
<protein>
    <submittedName>
        <fullName evidence="2">Uncharacterized protein</fullName>
    </submittedName>
</protein>
<organism evidence="2 3">
    <name type="scientific">Novosphingobium aquiterrae</name>
    <dbReference type="NCBI Taxonomy" id="624388"/>
    <lineage>
        <taxon>Bacteria</taxon>
        <taxon>Pseudomonadati</taxon>
        <taxon>Pseudomonadota</taxon>
        <taxon>Alphaproteobacteria</taxon>
        <taxon>Sphingomonadales</taxon>
        <taxon>Sphingomonadaceae</taxon>
        <taxon>Novosphingobium</taxon>
    </lineage>
</organism>
<keyword evidence="3" id="KW-1185">Reference proteome</keyword>
<evidence type="ECO:0000313" key="3">
    <source>
        <dbReference type="Proteomes" id="UP001589943"/>
    </source>
</evidence>
<evidence type="ECO:0000313" key="2">
    <source>
        <dbReference type="EMBL" id="MFC0588221.1"/>
    </source>
</evidence>
<keyword evidence="1" id="KW-0472">Membrane</keyword>
<dbReference type="EMBL" id="JBHLTL010000001">
    <property type="protein sequence ID" value="MFC0588221.1"/>
    <property type="molecule type" value="Genomic_DNA"/>
</dbReference>
<keyword evidence="1" id="KW-0812">Transmembrane</keyword>
<reference evidence="2 3" key="1">
    <citation type="submission" date="2024-09" db="EMBL/GenBank/DDBJ databases">
        <authorList>
            <person name="Sun Q."/>
            <person name="Mori K."/>
        </authorList>
    </citation>
    <scope>NUCLEOTIDE SEQUENCE [LARGE SCALE GENOMIC DNA]</scope>
    <source>
        <strain evidence="2 3">NCAIM B.02537</strain>
    </source>
</reference>
<dbReference type="RefSeq" id="WP_379479728.1">
    <property type="nucleotide sequence ID" value="NZ_JBHLTL010000001.1"/>
</dbReference>
<proteinExistence type="predicted"/>
<name>A0ABV6PEH7_9SPHN</name>
<accession>A0ABV6PEH7</accession>
<dbReference type="Proteomes" id="UP001589943">
    <property type="component" value="Unassembled WGS sequence"/>
</dbReference>